<protein>
    <recommendedName>
        <fullName evidence="3">Chloride channel CLIC-like protein 1</fullName>
    </recommendedName>
</protein>
<dbReference type="AlphaFoldDB" id="A0A6J8CQF9"/>
<gene>
    <name evidence="8" type="ORF">MCOR_31907</name>
</gene>
<dbReference type="GO" id="GO:0005254">
    <property type="term" value="F:chloride channel activity"/>
    <property type="evidence" value="ECO:0007669"/>
    <property type="project" value="TreeGrafter"/>
</dbReference>
<evidence type="ECO:0000313" key="9">
    <source>
        <dbReference type="Proteomes" id="UP000507470"/>
    </source>
</evidence>
<keyword evidence="5 7" id="KW-1133">Transmembrane helix</keyword>
<evidence type="ECO:0000256" key="3">
    <source>
        <dbReference type="ARBA" id="ARBA00015571"/>
    </source>
</evidence>
<evidence type="ECO:0000256" key="6">
    <source>
        <dbReference type="ARBA" id="ARBA00023136"/>
    </source>
</evidence>
<comment type="subcellular location">
    <subcellularLocation>
        <location evidence="1">Membrane</location>
        <topology evidence="1">Multi-pass membrane protein</topology>
    </subcellularLocation>
</comment>
<dbReference type="GO" id="GO:0005783">
    <property type="term" value="C:endoplasmic reticulum"/>
    <property type="evidence" value="ECO:0007669"/>
    <property type="project" value="TreeGrafter"/>
</dbReference>
<evidence type="ECO:0000256" key="7">
    <source>
        <dbReference type="SAM" id="Phobius"/>
    </source>
</evidence>
<evidence type="ECO:0000256" key="1">
    <source>
        <dbReference type="ARBA" id="ARBA00004141"/>
    </source>
</evidence>
<dbReference type="Proteomes" id="UP000507470">
    <property type="component" value="Unassembled WGS sequence"/>
</dbReference>
<dbReference type="EMBL" id="CACVKT020005685">
    <property type="protein sequence ID" value="CAC5397477.1"/>
    <property type="molecule type" value="Genomic_DNA"/>
</dbReference>
<evidence type="ECO:0000256" key="2">
    <source>
        <dbReference type="ARBA" id="ARBA00005944"/>
    </source>
</evidence>
<evidence type="ECO:0000313" key="8">
    <source>
        <dbReference type="EMBL" id="CAC5397477.1"/>
    </source>
</evidence>
<reference evidence="8 9" key="1">
    <citation type="submission" date="2020-06" db="EMBL/GenBank/DDBJ databases">
        <authorList>
            <person name="Li R."/>
            <person name="Bekaert M."/>
        </authorList>
    </citation>
    <scope>NUCLEOTIDE SEQUENCE [LARGE SCALE GENOMIC DNA]</scope>
    <source>
        <strain evidence="9">wild</strain>
    </source>
</reference>
<keyword evidence="4 7" id="KW-0812">Transmembrane</keyword>
<dbReference type="PANTHER" id="PTHR34093">
    <property type="entry name" value="CHLORIDE CHANNEL CLIC-LIKE PROTEIN 1"/>
    <property type="match status" value="1"/>
</dbReference>
<dbReference type="OrthoDB" id="10037397at2759"/>
<dbReference type="InterPro" id="IPR009231">
    <property type="entry name" value="Chloride_chnl_CLIC-like"/>
</dbReference>
<dbReference type="GO" id="GO:0016020">
    <property type="term" value="C:membrane"/>
    <property type="evidence" value="ECO:0007669"/>
    <property type="project" value="UniProtKB-SubCell"/>
</dbReference>
<keyword evidence="6 7" id="KW-0472">Membrane</keyword>
<keyword evidence="9" id="KW-1185">Reference proteome</keyword>
<organism evidence="8 9">
    <name type="scientific">Mytilus coruscus</name>
    <name type="common">Sea mussel</name>
    <dbReference type="NCBI Taxonomy" id="42192"/>
    <lineage>
        <taxon>Eukaryota</taxon>
        <taxon>Metazoa</taxon>
        <taxon>Spiralia</taxon>
        <taxon>Lophotrochozoa</taxon>
        <taxon>Mollusca</taxon>
        <taxon>Bivalvia</taxon>
        <taxon>Autobranchia</taxon>
        <taxon>Pteriomorphia</taxon>
        <taxon>Mytilida</taxon>
        <taxon>Mytiloidea</taxon>
        <taxon>Mytilidae</taxon>
        <taxon>Mytilinae</taxon>
        <taxon>Mytilus</taxon>
    </lineage>
</organism>
<sequence length="163" mass="18884">MIDYCKLKQLKDTVLRKGVPIECSPKYMTIAERFSNWMGSKFLWPHDPCEVYNEAFIVDPSKEINLFMAVTSLLTRCLVHSMELLSDGIGKSLGLFFKHIPAQWQLGIMIVIFFVLSNIALILLIYSPKKVLVPNRERYEFETIQHERRSTTTTVPANNHIQH</sequence>
<comment type="similarity">
    <text evidence="2">Belongs to the chloride channel MCLC family.</text>
</comment>
<feature type="transmembrane region" description="Helical" evidence="7">
    <location>
        <begin position="102"/>
        <end position="126"/>
    </location>
</feature>
<accession>A0A6J8CQF9</accession>
<proteinExistence type="inferred from homology"/>
<evidence type="ECO:0000256" key="4">
    <source>
        <dbReference type="ARBA" id="ARBA00022692"/>
    </source>
</evidence>
<name>A0A6J8CQF9_MYTCO</name>
<dbReference type="PANTHER" id="PTHR34093:SF1">
    <property type="entry name" value="CHLORIDE CHANNEL CLIC-LIKE PROTEIN 1"/>
    <property type="match status" value="1"/>
</dbReference>
<evidence type="ECO:0000256" key="5">
    <source>
        <dbReference type="ARBA" id="ARBA00022989"/>
    </source>
</evidence>